<keyword evidence="2" id="KW-0963">Cytoplasm</keyword>
<evidence type="ECO:0000256" key="11">
    <source>
        <dbReference type="SAM" id="MobiDB-lite"/>
    </source>
</evidence>
<dbReference type="GO" id="GO:0005634">
    <property type="term" value="C:nucleus"/>
    <property type="evidence" value="ECO:0007669"/>
    <property type="project" value="TreeGrafter"/>
</dbReference>
<dbReference type="PROSITE" id="PS50067">
    <property type="entry name" value="KINESIN_MOTOR_2"/>
    <property type="match status" value="1"/>
</dbReference>
<feature type="coiled-coil region" evidence="10">
    <location>
        <begin position="418"/>
        <end position="489"/>
    </location>
</feature>
<dbReference type="GO" id="GO:0005876">
    <property type="term" value="C:spindle microtubule"/>
    <property type="evidence" value="ECO:0007669"/>
    <property type="project" value="TreeGrafter"/>
</dbReference>
<protein>
    <recommendedName>
        <fullName evidence="9">Kinesin-like protein</fullName>
    </recommendedName>
</protein>
<reference evidence="13 14" key="1">
    <citation type="submission" date="2020-11" db="EMBL/GenBank/DDBJ databases">
        <title>Kefir isolates.</title>
        <authorList>
            <person name="Marcisauskas S."/>
            <person name="Kim Y."/>
            <person name="Blasche S."/>
        </authorList>
    </citation>
    <scope>NUCLEOTIDE SEQUENCE [LARGE SCALE GENOMIC DNA]</scope>
    <source>
        <strain evidence="13 14">OG2</strain>
    </source>
</reference>
<comment type="subcellular location">
    <subcellularLocation>
        <location evidence="1">Cytoplasm</location>
        <location evidence="1">Cytoskeleton</location>
    </subcellularLocation>
</comment>
<proteinExistence type="inferred from homology"/>
<keyword evidence="6 8" id="KW-0505">Motor protein</keyword>
<evidence type="ECO:0000256" key="2">
    <source>
        <dbReference type="ARBA" id="ARBA00022490"/>
    </source>
</evidence>
<evidence type="ECO:0000256" key="7">
    <source>
        <dbReference type="ARBA" id="ARBA00023212"/>
    </source>
</evidence>
<dbReference type="PROSITE" id="PS00411">
    <property type="entry name" value="KINESIN_MOTOR_1"/>
    <property type="match status" value="1"/>
</dbReference>
<comment type="similarity">
    <text evidence="8 9">Belongs to the TRAFAC class myosin-kinesin ATPase superfamily. Kinesin family.</text>
</comment>
<dbReference type="InterPro" id="IPR036961">
    <property type="entry name" value="Kinesin_motor_dom_sf"/>
</dbReference>
<dbReference type="InterPro" id="IPR047149">
    <property type="entry name" value="KIF11-like"/>
</dbReference>
<dbReference type="GO" id="GO:0008569">
    <property type="term" value="F:minus-end-directed microtubule motor activity"/>
    <property type="evidence" value="ECO:0007669"/>
    <property type="project" value="TreeGrafter"/>
</dbReference>
<dbReference type="Pfam" id="PF00225">
    <property type="entry name" value="Kinesin"/>
    <property type="match status" value="2"/>
</dbReference>
<keyword evidence="3 9" id="KW-0493">Microtubule</keyword>
<evidence type="ECO:0000256" key="4">
    <source>
        <dbReference type="ARBA" id="ARBA00022741"/>
    </source>
</evidence>
<dbReference type="SUPFAM" id="SSF52540">
    <property type="entry name" value="P-loop containing nucleoside triphosphate hydrolases"/>
    <property type="match status" value="1"/>
</dbReference>
<dbReference type="PANTHER" id="PTHR47970:SF12">
    <property type="entry name" value="KINESIN FAMILY MEMBER 11"/>
    <property type="match status" value="1"/>
</dbReference>
<dbReference type="OrthoDB" id="3176171at2759"/>
<evidence type="ECO:0000256" key="10">
    <source>
        <dbReference type="SAM" id="Coils"/>
    </source>
</evidence>
<evidence type="ECO:0000256" key="5">
    <source>
        <dbReference type="ARBA" id="ARBA00022840"/>
    </source>
</evidence>
<accession>A0A9P6VYQ5</accession>
<feature type="binding site" evidence="8">
    <location>
        <begin position="98"/>
        <end position="105"/>
    </location>
    <ligand>
        <name>ATP</name>
        <dbReference type="ChEBI" id="CHEBI:30616"/>
    </ligand>
</feature>
<dbReference type="GO" id="GO:0000073">
    <property type="term" value="P:initial mitotic spindle pole body separation"/>
    <property type="evidence" value="ECO:0007669"/>
    <property type="project" value="TreeGrafter"/>
</dbReference>
<feature type="region of interest" description="Disordered" evidence="11">
    <location>
        <begin position="209"/>
        <end position="237"/>
    </location>
</feature>
<keyword evidence="5 8" id="KW-0067">ATP-binding</keyword>
<feature type="compositionally biased region" description="Low complexity" evidence="11">
    <location>
        <begin position="884"/>
        <end position="895"/>
    </location>
</feature>
<keyword evidence="10" id="KW-0175">Coiled coil</keyword>
<dbReference type="Gene3D" id="3.40.850.10">
    <property type="entry name" value="Kinesin motor domain"/>
    <property type="match status" value="1"/>
</dbReference>
<evidence type="ECO:0000256" key="1">
    <source>
        <dbReference type="ARBA" id="ARBA00004245"/>
    </source>
</evidence>
<dbReference type="GO" id="GO:0005524">
    <property type="term" value="F:ATP binding"/>
    <property type="evidence" value="ECO:0007669"/>
    <property type="project" value="UniProtKB-UniRule"/>
</dbReference>
<feature type="domain" description="Kinesin motor" evidence="12">
    <location>
        <begin position="6"/>
        <end position="402"/>
    </location>
</feature>
<feature type="region of interest" description="Disordered" evidence="11">
    <location>
        <begin position="863"/>
        <end position="925"/>
    </location>
</feature>
<dbReference type="SMART" id="SM00129">
    <property type="entry name" value="KISc"/>
    <property type="match status" value="1"/>
</dbReference>
<keyword evidence="4 8" id="KW-0547">Nucleotide-binding</keyword>
<organism evidence="13 14">
    <name type="scientific">Maudiozyma exigua</name>
    <name type="common">Yeast</name>
    <name type="synonym">Kazachstania exigua</name>
    <dbReference type="NCBI Taxonomy" id="34358"/>
    <lineage>
        <taxon>Eukaryota</taxon>
        <taxon>Fungi</taxon>
        <taxon>Dikarya</taxon>
        <taxon>Ascomycota</taxon>
        <taxon>Saccharomycotina</taxon>
        <taxon>Saccharomycetes</taxon>
        <taxon>Saccharomycetales</taxon>
        <taxon>Saccharomycetaceae</taxon>
        <taxon>Maudiozyma</taxon>
    </lineage>
</organism>
<dbReference type="PANTHER" id="PTHR47970">
    <property type="entry name" value="KINESIN-LIKE PROTEIN KIF11"/>
    <property type="match status" value="1"/>
</dbReference>
<gene>
    <name evidence="13" type="primary">CIN8</name>
    <name evidence="13" type="ORF">C6P45_002407</name>
</gene>
<dbReference type="InterPro" id="IPR019821">
    <property type="entry name" value="Kinesin_motor_CS"/>
</dbReference>
<evidence type="ECO:0000256" key="8">
    <source>
        <dbReference type="PROSITE-ProRule" id="PRU00283"/>
    </source>
</evidence>
<comment type="caution">
    <text evidence="13">The sequence shown here is derived from an EMBL/GenBank/DDBJ whole genome shotgun (WGS) entry which is preliminary data.</text>
</comment>
<dbReference type="AlphaFoldDB" id="A0A9P6VYQ5"/>
<keyword evidence="14" id="KW-1185">Reference proteome</keyword>
<evidence type="ECO:0000256" key="3">
    <source>
        <dbReference type="ARBA" id="ARBA00022701"/>
    </source>
</evidence>
<dbReference type="GO" id="GO:0008017">
    <property type="term" value="F:microtubule binding"/>
    <property type="evidence" value="ECO:0007669"/>
    <property type="project" value="InterPro"/>
</dbReference>
<feature type="compositionally biased region" description="Low complexity" evidence="11">
    <location>
        <begin position="221"/>
        <end position="236"/>
    </location>
</feature>
<dbReference type="GO" id="GO:0008574">
    <property type="term" value="F:plus-end-directed microtubule motor activity"/>
    <property type="evidence" value="ECO:0007669"/>
    <property type="project" value="TreeGrafter"/>
</dbReference>
<dbReference type="PRINTS" id="PR00380">
    <property type="entry name" value="KINESINHEAVY"/>
</dbReference>
<dbReference type="GO" id="GO:0072686">
    <property type="term" value="C:mitotic spindle"/>
    <property type="evidence" value="ECO:0007669"/>
    <property type="project" value="TreeGrafter"/>
</dbReference>
<dbReference type="EMBL" id="PUHR01000233">
    <property type="protein sequence ID" value="KAG0657623.1"/>
    <property type="molecule type" value="Genomic_DNA"/>
</dbReference>
<evidence type="ECO:0000313" key="13">
    <source>
        <dbReference type="EMBL" id="KAG0657623.1"/>
    </source>
</evidence>
<evidence type="ECO:0000256" key="6">
    <source>
        <dbReference type="ARBA" id="ARBA00023175"/>
    </source>
</evidence>
<dbReference type="InterPro" id="IPR027417">
    <property type="entry name" value="P-loop_NTPase"/>
</dbReference>
<evidence type="ECO:0000259" key="12">
    <source>
        <dbReference type="PROSITE" id="PS50067"/>
    </source>
</evidence>
<dbReference type="InterPro" id="IPR001752">
    <property type="entry name" value="Kinesin_motor_dom"/>
</dbReference>
<dbReference type="Proteomes" id="UP000750334">
    <property type="component" value="Unassembled WGS sequence"/>
</dbReference>
<sequence>MSQDLNITVAVRCRGRNKREIQQKSNIVVKVPDISGSNEVIINTTGDTGITAQLNSKKYLVDKVFGPSASQPLLFDEVAQPLFNDFIQGYNCTMLVYGMTSTGKTYTMTGDEILNRNNNDSLSDKAGIIPRIMFKLFDTLHTQNLDYIVKCSFIELYNEELKDLLNDGPDTYKKLRIFDSKPDSKNNSPKLSQRSAIAKKYNYKLRRTSLQPGVSPPHAAQVSQPSEQQQSQQQTSGTNSIYIQNLEEFHITSANDGLTLLQRGLDHRQVATTKMNDFSSRSHTIFTITLYRQHENELFRLSKMNLVDLAGSENINKSGALNQRAKEAGSINQSLLTLGRVINSLADKNSHVPFRESKLTRLLQDSLGGNTKTALIATISPAKMNSDETCSTLEYASKAKNIRNKPQLGSFLMKDILLKNVTTELAKLKNDLLSTKSKDGVFMSQENYKELNHDMENSKTELDEAKRLIKSLNSKVDDLSNDKQKLLKSLDLQTIKTETLNESIKNLQSKITASTESENKLNSQILKLNEKTSTLNEEIKIFKKKEVAIDSKFKLILNDQLLLLKDKLLIQLDKFQTQDDDMFELQPNIDILQKDIEIAVNEIESNIKESYRSCIREFLSETPTLFKEIESNVVTINTISKNFYKQISENLSDISEEYNNLRQYLNDRLFQNNHEERLSNYISKTTQLMEQSSTDLITTINEMIESYVVSNKQLLVDSMQRSTTDIIDQEMKLLKPKQEKWESSIELINRCDSLSNAYFNNMKKSITTTKSNMSSSSDKIQQAVTKINSRFNEHKQKELRNKIFENESIQENIEKILTKSDVLKSHFNETHKLTKHSINEINGLDQSIRTILQDVELSKMAEPSKPNIFLNNNSPTESEKSKSRSPLKLSSNNLNFDDVEVKENGTKKRRLSRDETDDFTTKLWN</sequence>
<keyword evidence="7" id="KW-0206">Cytoskeleton</keyword>
<evidence type="ECO:0000256" key="9">
    <source>
        <dbReference type="RuleBase" id="RU000394"/>
    </source>
</evidence>
<dbReference type="GO" id="GO:0007018">
    <property type="term" value="P:microtubule-based movement"/>
    <property type="evidence" value="ECO:0007669"/>
    <property type="project" value="InterPro"/>
</dbReference>
<evidence type="ECO:0000313" key="14">
    <source>
        <dbReference type="Proteomes" id="UP000750334"/>
    </source>
</evidence>
<name>A0A9P6VYQ5_MAUEX</name>